<gene>
    <name evidence="3" type="ORF">Sste5346_001958</name>
</gene>
<evidence type="ECO:0000256" key="1">
    <source>
        <dbReference type="SAM" id="MobiDB-lite"/>
    </source>
</evidence>
<evidence type="ECO:0000259" key="2">
    <source>
        <dbReference type="PROSITE" id="PS50181"/>
    </source>
</evidence>
<evidence type="ECO:0000313" key="4">
    <source>
        <dbReference type="Proteomes" id="UP001583186"/>
    </source>
</evidence>
<feature type="region of interest" description="Disordered" evidence="1">
    <location>
        <begin position="1"/>
        <end position="20"/>
    </location>
</feature>
<sequence length="468" mass="52925">MSLAACMSPSRAAHGSSDGAFGKPGSMAGIGRLPPTSIPAGAVYETKTINFTTTTRTVLDRTPVEVLVEVFQHLDIASAFSLAATNKRFSNIFAANRTSIVLCIAQEEFSPFDGLLQVVKASPADLTIPWGTWLDKRIRRQNAVLCPGGTLPKHCPGHTAAMKISCVEARVEHSDIDRILSACRTVRGWERIFPQHRFNASPVMTRSLTERENFRLRRALYHWMRYAYYFHGDLTRPNLFVPSGRDIRINQLRALSNSELGELKDLWRTVEDIIELTMCPSIANVRIGAVRYSRNMLYLLGIAVSNIYQDFELSEKDAARIGWGEQRENRTVVSTMCKLSPEELLHYMENGHKFTKLRLIQDIRQRHPHFEFDTESLTLALNCVIHERWRRMQTEFPAITQPSSGVLCLPVYTRMMGQCHGGILDWDDPATEAECTRVGEMIGLGLDWRPEESFFRSKPEIPTGLLNP</sequence>
<comment type="caution">
    <text evidence="3">The sequence shown here is derived from an EMBL/GenBank/DDBJ whole genome shotgun (WGS) entry which is preliminary data.</text>
</comment>
<feature type="domain" description="F-box" evidence="2">
    <location>
        <begin position="56"/>
        <end position="102"/>
    </location>
</feature>
<dbReference type="SUPFAM" id="SSF81383">
    <property type="entry name" value="F-box domain"/>
    <property type="match status" value="1"/>
</dbReference>
<organism evidence="3 4">
    <name type="scientific">Sporothrix stenoceras</name>
    <dbReference type="NCBI Taxonomy" id="5173"/>
    <lineage>
        <taxon>Eukaryota</taxon>
        <taxon>Fungi</taxon>
        <taxon>Dikarya</taxon>
        <taxon>Ascomycota</taxon>
        <taxon>Pezizomycotina</taxon>
        <taxon>Sordariomycetes</taxon>
        <taxon>Sordariomycetidae</taxon>
        <taxon>Ophiostomatales</taxon>
        <taxon>Ophiostomataceae</taxon>
        <taxon>Sporothrix</taxon>
    </lineage>
</organism>
<keyword evidence="4" id="KW-1185">Reference proteome</keyword>
<proteinExistence type="predicted"/>
<evidence type="ECO:0000313" key="3">
    <source>
        <dbReference type="EMBL" id="KAL1900897.1"/>
    </source>
</evidence>
<dbReference type="EMBL" id="JAWCUI010000008">
    <property type="protein sequence ID" value="KAL1900897.1"/>
    <property type="molecule type" value="Genomic_DNA"/>
</dbReference>
<name>A0ABR3ZL01_9PEZI</name>
<reference evidence="3 4" key="1">
    <citation type="journal article" date="2024" name="IMA Fungus">
        <title>IMA Genome - F19 : A genome assembly and annotation guide to empower mycologists, including annotated draft genome sequences of Ceratocystis pirilliformis, Diaporthe australafricana, Fusarium ophioides, Paecilomyces lecythidis, and Sporothrix stenoceras.</title>
        <authorList>
            <person name="Aylward J."/>
            <person name="Wilson A.M."/>
            <person name="Visagie C.M."/>
            <person name="Spraker J."/>
            <person name="Barnes I."/>
            <person name="Buitendag C."/>
            <person name="Ceriani C."/>
            <person name="Del Mar Angel L."/>
            <person name="du Plessis D."/>
            <person name="Fuchs T."/>
            <person name="Gasser K."/>
            <person name="Kramer D."/>
            <person name="Li W."/>
            <person name="Munsamy K."/>
            <person name="Piso A."/>
            <person name="Price J.L."/>
            <person name="Sonnekus B."/>
            <person name="Thomas C."/>
            <person name="van der Nest A."/>
            <person name="van Dijk A."/>
            <person name="van Heerden A."/>
            <person name="van Vuuren N."/>
            <person name="Yilmaz N."/>
            <person name="Duong T.A."/>
            <person name="van der Merwe N.A."/>
            <person name="Wingfield M.J."/>
            <person name="Wingfield B.D."/>
        </authorList>
    </citation>
    <scope>NUCLEOTIDE SEQUENCE [LARGE SCALE GENOMIC DNA]</scope>
    <source>
        <strain evidence="3 4">CMW 5346</strain>
    </source>
</reference>
<dbReference type="InterPro" id="IPR001810">
    <property type="entry name" value="F-box_dom"/>
</dbReference>
<dbReference type="Proteomes" id="UP001583186">
    <property type="component" value="Unassembled WGS sequence"/>
</dbReference>
<accession>A0ABR3ZL01</accession>
<dbReference type="PROSITE" id="PS50181">
    <property type="entry name" value="FBOX"/>
    <property type="match status" value="1"/>
</dbReference>
<protein>
    <recommendedName>
        <fullName evidence="2">F-box domain-containing protein</fullName>
    </recommendedName>
</protein>
<dbReference type="InterPro" id="IPR036047">
    <property type="entry name" value="F-box-like_dom_sf"/>
</dbReference>